<evidence type="ECO:0000313" key="2">
    <source>
        <dbReference type="EMBL" id="SMO64650.1"/>
    </source>
</evidence>
<keyword evidence="3" id="KW-1185">Reference proteome</keyword>
<sequence>MGLFDIFKAKKENEAGDTNTDQLMVNTDELNLDELLEIAVKEPVYKPAFYKRVLTDEIIVISINVNVSDGYQYLEVGTSVELYALADGTIPLFTTIDRIFDHGVVKDDVEFLKMSGADLFSVAQGEKFIVNPHSDYKVKISPGIVQNLLDGRI</sequence>
<dbReference type="Pfam" id="PF07179">
    <property type="entry name" value="SseB"/>
    <property type="match status" value="1"/>
</dbReference>
<gene>
    <name evidence="2" type="ORF">SAMN06265348_104330</name>
</gene>
<name>A0A521D169_9SPHI</name>
<dbReference type="InterPro" id="IPR009839">
    <property type="entry name" value="SseB_N"/>
</dbReference>
<dbReference type="OrthoDB" id="768046at2"/>
<feature type="domain" description="SseB protein N-terminal" evidence="1">
    <location>
        <begin position="32"/>
        <end position="142"/>
    </location>
</feature>
<reference evidence="2 3" key="1">
    <citation type="submission" date="2017-05" db="EMBL/GenBank/DDBJ databases">
        <authorList>
            <person name="Varghese N."/>
            <person name="Submissions S."/>
        </authorList>
    </citation>
    <scope>NUCLEOTIDE SEQUENCE [LARGE SCALE GENOMIC DNA]</scope>
    <source>
        <strain evidence="2 3">DSM 19036</strain>
    </source>
</reference>
<evidence type="ECO:0000313" key="3">
    <source>
        <dbReference type="Proteomes" id="UP000320300"/>
    </source>
</evidence>
<dbReference type="EMBL" id="FXTN01000004">
    <property type="protein sequence ID" value="SMO64650.1"/>
    <property type="molecule type" value="Genomic_DNA"/>
</dbReference>
<evidence type="ECO:0000259" key="1">
    <source>
        <dbReference type="Pfam" id="PF07179"/>
    </source>
</evidence>
<dbReference type="Proteomes" id="UP000320300">
    <property type="component" value="Unassembled WGS sequence"/>
</dbReference>
<dbReference type="AlphaFoldDB" id="A0A521D169"/>
<protein>
    <submittedName>
        <fullName evidence="2">SseB protein N-terminal domain-containing protein</fullName>
    </submittedName>
</protein>
<organism evidence="2 3">
    <name type="scientific">Pedobacter westerhofensis</name>
    <dbReference type="NCBI Taxonomy" id="425512"/>
    <lineage>
        <taxon>Bacteria</taxon>
        <taxon>Pseudomonadati</taxon>
        <taxon>Bacteroidota</taxon>
        <taxon>Sphingobacteriia</taxon>
        <taxon>Sphingobacteriales</taxon>
        <taxon>Sphingobacteriaceae</taxon>
        <taxon>Pedobacter</taxon>
    </lineage>
</organism>
<proteinExistence type="predicted"/>
<dbReference type="RefSeq" id="WP_142528024.1">
    <property type="nucleotide sequence ID" value="NZ_CBCSJO010000001.1"/>
</dbReference>
<accession>A0A521D169</accession>